<feature type="transmembrane region" description="Helical" evidence="1">
    <location>
        <begin position="6"/>
        <end position="25"/>
    </location>
</feature>
<accession>A0A067THW5</accession>
<dbReference type="Proteomes" id="UP000027222">
    <property type="component" value="Unassembled WGS sequence"/>
</dbReference>
<evidence type="ECO:0000313" key="2">
    <source>
        <dbReference type="EMBL" id="KDR79469.1"/>
    </source>
</evidence>
<evidence type="ECO:0000313" key="3">
    <source>
        <dbReference type="Proteomes" id="UP000027222"/>
    </source>
</evidence>
<dbReference type="EMBL" id="KL142373">
    <property type="protein sequence ID" value="KDR79469.1"/>
    <property type="molecule type" value="Genomic_DNA"/>
</dbReference>
<protein>
    <submittedName>
        <fullName evidence="2">Uncharacterized protein</fullName>
    </submittedName>
</protein>
<evidence type="ECO:0000256" key="1">
    <source>
        <dbReference type="SAM" id="Phobius"/>
    </source>
</evidence>
<reference evidence="3" key="1">
    <citation type="journal article" date="2014" name="Proc. Natl. Acad. Sci. U.S.A.">
        <title>Extensive sampling of basidiomycete genomes demonstrates inadequacy of the white-rot/brown-rot paradigm for wood decay fungi.</title>
        <authorList>
            <person name="Riley R."/>
            <person name="Salamov A.A."/>
            <person name="Brown D.W."/>
            <person name="Nagy L.G."/>
            <person name="Floudas D."/>
            <person name="Held B.W."/>
            <person name="Levasseur A."/>
            <person name="Lombard V."/>
            <person name="Morin E."/>
            <person name="Otillar R."/>
            <person name="Lindquist E.A."/>
            <person name="Sun H."/>
            <person name="LaButti K.M."/>
            <person name="Schmutz J."/>
            <person name="Jabbour D."/>
            <person name="Luo H."/>
            <person name="Baker S.E."/>
            <person name="Pisabarro A.G."/>
            <person name="Walton J.D."/>
            <person name="Blanchette R.A."/>
            <person name="Henrissat B."/>
            <person name="Martin F."/>
            <person name="Cullen D."/>
            <person name="Hibbett D.S."/>
            <person name="Grigoriev I.V."/>
        </authorList>
    </citation>
    <scope>NUCLEOTIDE SEQUENCE [LARGE SCALE GENOMIC DNA]</scope>
    <source>
        <strain evidence="3">CBS 339.88</strain>
    </source>
</reference>
<feature type="transmembrane region" description="Helical" evidence="1">
    <location>
        <begin position="70"/>
        <end position="92"/>
    </location>
</feature>
<sequence>MPVYAVVAFVLIAVNTLLYFIAWIISMKRDSNWDSEAFRFGFTGMISVLCFGIVFSLVCTSPRSTPTRATAQIQVGSTCLLIMLLLFGVFALRISNLGDSPSCFNGDVRCSIITAMTSIGLLSSVPRELFLRKFRGNFCRLSIFVAIAGARITYRAASGTDFVALDEVWAVGG</sequence>
<name>A0A067THW5_GALM3</name>
<dbReference type="AlphaFoldDB" id="A0A067THW5"/>
<gene>
    <name evidence="2" type="ORF">GALMADRAFT_1241966</name>
</gene>
<organism evidence="2 3">
    <name type="scientific">Galerina marginata (strain CBS 339.88)</name>
    <dbReference type="NCBI Taxonomy" id="685588"/>
    <lineage>
        <taxon>Eukaryota</taxon>
        <taxon>Fungi</taxon>
        <taxon>Dikarya</taxon>
        <taxon>Basidiomycota</taxon>
        <taxon>Agaricomycotina</taxon>
        <taxon>Agaricomycetes</taxon>
        <taxon>Agaricomycetidae</taxon>
        <taxon>Agaricales</taxon>
        <taxon>Agaricineae</taxon>
        <taxon>Strophariaceae</taxon>
        <taxon>Galerina</taxon>
    </lineage>
</organism>
<proteinExistence type="predicted"/>
<dbReference type="HOGENOM" id="CLU_1547706_0_0_1"/>
<feature type="transmembrane region" description="Helical" evidence="1">
    <location>
        <begin position="37"/>
        <end position="58"/>
    </location>
</feature>
<keyword evidence="3" id="KW-1185">Reference proteome</keyword>
<keyword evidence="1" id="KW-0812">Transmembrane</keyword>
<keyword evidence="1" id="KW-0472">Membrane</keyword>
<keyword evidence="1" id="KW-1133">Transmembrane helix</keyword>